<accession>A0ABN2TS80</accession>
<evidence type="ECO:0000313" key="3">
    <source>
        <dbReference type="Proteomes" id="UP001501285"/>
    </source>
</evidence>
<reference evidence="2 3" key="1">
    <citation type="journal article" date="2019" name="Int. J. Syst. Evol. Microbiol.">
        <title>The Global Catalogue of Microorganisms (GCM) 10K type strain sequencing project: providing services to taxonomists for standard genome sequencing and annotation.</title>
        <authorList>
            <consortium name="The Broad Institute Genomics Platform"/>
            <consortium name="The Broad Institute Genome Sequencing Center for Infectious Disease"/>
            <person name="Wu L."/>
            <person name="Ma J."/>
        </authorList>
    </citation>
    <scope>NUCLEOTIDE SEQUENCE [LARGE SCALE GENOMIC DNA]</scope>
    <source>
        <strain evidence="2 3">JCM 14283</strain>
    </source>
</reference>
<proteinExistence type="predicted"/>
<feature type="domain" description="Elongation factor G-binding protein C-terminal treble-clef zinc-finger" evidence="1">
    <location>
        <begin position="8"/>
        <end position="161"/>
    </location>
</feature>
<dbReference type="EMBL" id="BAAANB010000001">
    <property type="protein sequence ID" value="GAA2017300.1"/>
    <property type="molecule type" value="Genomic_DNA"/>
</dbReference>
<name>A0ABN2TS80_9MICO</name>
<evidence type="ECO:0000313" key="2">
    <source>
        <dbReference type="EMBL" id="GAA2017300.1"/>
    </source>
</evidence>
<dbReference type="Proteomes" id="UP001501285">
    <property type="component" value="Unassembled WGS sequence"/>
</dbReference>
<organism evidence="2 3">
    <name type="scientific">Terrabacter terrae</name>
    <dbReference type="NCBI Taxonomy" id="318434"/>
    <lineage>
        <taxon>Bacteria</taxon>
        <taxon>Bacillati</taxon>
        <taxon>Actinomycetota</taxon>
        <taxon>Actinomycetes</taxon>
        <taxon>Micrococcales</taxon>
        <taxon>Intrasporangiaceae</taxon>
        <taxon>Terrabacter</taxon>
    </lineage>
</organism>
<comment type="caution">
    <text evidence="2">The sequence shown here is derived from an EMBL/GenBank/DDBJ whole genome shotgun (WGS) entry which is preliminary data.</text>
</comment>
<protein>
    <submittedName>
        <fullName evidence="2">FBP domain-containing protein</fullName>
    </submittedName>
</protein>
<keyword evidence="3" id="KW-1185">Reference proteome</keyword>
<dbReference type="InterPro" id="IPR032330">
    <property type="entry name" value="EF-G-binding_C"/>
</dbReference>
<gene>
    <name evidence="2" type="ORF">GCM10009740_00910</name>
</gene>
<sequence length="165" mass="18142">MKPLTEQEIRASFINASRREAKLASLPPELDRLGDRWESLDYLGWTDRSNQQRAYAVVPVDDQPVGILLRASERTRKASAMCAWCEDVMATSDVALFTARRAGAAGREGNSLGTLVHTDFSCSTHVRRLPSSLEGGLDPVALVGRRVGELRARSSAFARRVRDGS</sequence>
<evidence type="ECO:0000259" key="1">
    <source>
        <dbReference type="Pfam" id="PF16571"/>
    </source>
</evidence>
<dbReference type="Pfam" id="PF16571">
    <property type="entry name" value="FBP_C"/>
    <property type="match status" value="1"/>
</dbReference>
<dbReference type="RefSeq" id="WP_343985869.1">
    <property type="nucleotide sequence ID" value="NZ_BAAANB010000001.1"/>
</dbReference>